<dbReference type="Pfam" id="PF12698">
    <property type="entry name" value="ABC2_membrane_3"/>
    <property type="match status" value="1"/>
</dbReference>
<evidence type="ECO:0000256" key="3">
    <source>
        <dbReference type="ARBA" id="ARBA00022692"/>
    </source>
</evidence>
<dbReference type="Proteomes" id="UP000182135">
    <property type="component" value="Unassembled WGS sequence"/>
</dbReference>
<evidence type="ECO:0000256" key="4">
    <source>
        <dbReference type="ARBA" id="ARBA00022989"/>
    </source>
</evidence>
<keyword evidence="4 6" id="KW-1133">Transmembrane helix</keyword>
<keyword evidence="3 6" id="KW-0812">Transmembrane</keyword>
<dbReference type="Gene3D" id="3.40.1710.10">
    <property type="entry name" value="abc type-2 transporter like domain"/>
    <property type="match status" value="1"/>
</dbReference>
<feature type="transmembrane region" description="Helical" evidence="6">
    <location>
        <begin position="208"/>
        <end position="235"/>
    </location>
</feature>
<sequence length="354" mass="39695">MKLLSLTWVNIKRLIKNPQILLMLLLVPSVMIVSIFSGNLSQKDSEKPALSIIDEDKSEKSRELISKLEESYEINFMNDKESAYEKIKDGSLADVFYIEKGFEEKIHKKENPKVKIVSASEDTGRFTAKNIIDDFVNGEINGNQANQVPEAKIEMDKKDNTMNFIVMILMMCYFMIISASVIGEDLIKLKKQNIIKRAITTANKDYEVLGGIFLAIFICQSLSTSLIFTAIYKFAGITLNILPQTILVILLCSLLSTAVVLAAVRWIKNVTMVSLTVVVYDLIAFIISMVNLNLSSLGEVTSVITILDKLSPFYWMRNILGSTDIILSIGMILLMSACFFTAGSFKLMDFVKDN</sequence>
<keyword evidence="2" id="KW-1003">Cell membrane</keyword>
<evidence type="ECO:0000313" key="9">
    <source>
        <dbReference type="Proteomes" id="UP000182135"/>
    </source>
</evidence>
<evidence type="ECO:0000256" key="5">
    <source>
        <dbReference type="ARBA" id="ARBA00023136"/>
    </source>
</evidence>
<organism evidence="8 9">
    <name type="scientific">Clostridium cadaveris</name>
    <dbReference type="NCBI Taxonomy" id="1529"/>
    <lineage>
        <taxon>Bacteria</taxon>
        <taxon>Bacillati</taxon>
        <taxon>Bacillota</taxon>
        <taxon>Clostridia</taxon>
        <taxon>Eubacteriales</taxon>
        <taxon>Clostridiaceae</taxon>
        <taxon>Clostridium</taxon>
    </lineage>
</organism>
<comment type="subcellular location">
    <subcellularLocation>
        <location evidence="1">Cell membrane</location>
        <topology evidence="1">Multi-pass membrane protein</topology>
    </subcellularLocation>
</comment>
<feature type="transmembrane region" description="Helical" evidence="6">
    <location>
        <begin position="241"/>
        <end position="263"/>
    </location>
</feature>
<dbReference type="RefSeq" id="WP_074844301.1">
    <property type="nucleotide sequence ID" value="NZ_FOOE01000002.1"/>
</dbReference>
<feature type="domain" description="ABC-2 type transporter transmembrane" evidence="7">
    <location>
        <begin position="21"/>
        <end position="343"/>
    </location>
</feature>
<dbReference type="GO" id="GO:0140359">
    <property type="term" value="F:ABC-type transporter activity"/>
    <property type="evidence" value="ECO:0007669"/>
    <property type="project" value="InterPro"/>
</dbReference>
<evidence type="ECO:0000256" key="6">
    <source>
        <dbReference type="SAM" id="Phobius"/>
    </source>
</evidence>
<dbReference type="PANTHER" id="PTHR30294:SF29">
    <property type="entry name" value="MULTIDRUG ABC TRANSPORTER PERMEASE YBHS-RELATED"/>
    <property type="match status" value="1"/>
</dbReference>
<feature type="transmembrane region" description="Helical" evidence="6">
    <location>
        <begin position="270"/>
        <end position="290"/>
    </location>
</feature>
<evidence type="ECO:0000313" key="8">
    <source>
        <dbReference type="EMBL" id="SFF54763.1"/>
    </source>
</evidence>
<dbReference type="eggNOG" id="COG0842">
    <property type="taxonomic scope" value="Bacteria"/>
</dbReference>
<dbReference type="InterPro" id="IPR013525">
    <property type="entry name" value="ABC2_TM"/>
</dbReference>
<dbReference type="STRING" id="1529.SAMN04487885_102141"/>
<accession>A0A1I2JLL1</accession>
<evidence type="ECO:0000256" key="1">
    <source>
        <dbReference type="ARBA" id="ARBA00004651"/>
    </source>
</evidence>
<dbReference type="EMBL" id="FOOE01000002">
    <property type="protein sequence ID" value="SFF54763.1"/>
    <property type="molecule type" value="Genomic_DNA"/>
</dbReference>
<feature type="transmembrane region" description="Helical" evidence="6">
    <location>
        <begin position="325"/>
        <end position="345"/>
    </location>
</feature>
<reference evidence="8 9" key="1">
    <citation type="submission" date="2016-10" db="EMBL/GenBank/DDBJ databases">
        <authorList>
            <person name="de Groot N.N."/>
        </authorList>
    </citation>
    <scope>NUCLEOTIDE SEQUENCE [LARGE SCALE GENOMIC DNA]</scope>
    <source>
        <strain evidence="8 9">NLAE-zl-G419</strain>
    </source>
</reference>
<dbReference type="GO" id="GO:0005886">
    <property type="term" value="C:plasma membrane"/>
    <property type="evidence" value="ECO:0007669"/>
    <property type="project" value="UniProtKB-SubCell"/>
</dbReference>
<protein>
    <submittedName>
        <fullName evidence="8">ABC-2 family transporter protein</fullName>
    </submittedName>
</protein>
<evidence type="ECO:0000256" key="2">
    <source>
        <dbReference type="ARBA" id="ARBA00022475"/>
    </source>
</evidence>
<feature type="transmembrane region" description="Helical" evidence="6">
    <location>
        <begin position="164"/>
        <end position="187"/>
    </location>
</feature>
<name>A0A1I2JLL1_9CLOT</name>
<proteinExistence type="predicted"/>
<dbReference type="InterPro" id="IPR051449">
    <property type="entry name" value="ABC-2_transporter_component"/>
</dbReference>
<keyword evidence="5 6" id="KW-0472">Membrane</keyword>
<evidence type="ECO:0000259" key="7">
    <source>
        <dbReference type="Pfam" id="PF12698"/>
    </source>
</evidence>
<gene>
    <name evidence="8" type="ORF">SAMN04487885_102141</name>
</gene>
<feature type="transmembrane region" description="Helical" evidence="6">
    <location>
        <begin position="20"/>
        <end position="40"/>
    </location>
</feature>
<dbReference type="OrthoDB" id="1706094at2"/>
<dbReference type="PANTHER" id="PTHR30294">
    <property type="entry name" value="MEMBRANE COMPONENT OF ABC TRANSPORTER YHHJ-RELATED"/>
    <property type="match status" value="1"/>
</dbReference>
<dbReference type="AlphaFoldDB" id="A0A1I2JLL1"/>
<keyword evidence="9" id="KW-1185">Reference proteome</keyword>